<keyword evidence="2" id="KW-1185">Reference proteome</keyword>
<dbReference type="EMBL" id="CP010951">
    <property type="protein sequence ID" value="AMO23546.1"/>
    <property type="molecule type" value="Genomic_DNA"/>
</dbReference>
<dbReference type="Proteomes" id="UP000070433">
    <property type="component" value="Chromosome"/>
</dbReference>
<protein>
    <submittedName>
        <fullName evidence="1">Uncharacterized protein</fullName>
    </submittedName>
</protein>
<dbReference type="OrthoDB" id="8771597at2"/>
<gene>
    <name evidence="1" type="ORF">UC35_12385</name>
</gene>
<evidence type="ECO:0000313" key="2">
    <source>
        <dbReference type="Proteomes" id="UP000070433"/>
    </source>
</evidence>
<organism evidence="1 2">
    <name type="scientific">Ramlibacter tataouinensis</name>
    <dbReference type="NCBI Taxonomy" id="94132"/>
    <lineage>
        <taxon>Bacteria</taxon>
        <taxon>Pseudomonadati</taxon>
        <taxon>Pseudomonadota</taxon>
        <taxon>Betaproteobacteria</taxon>
        <taxon>Burkholderiales</taxon>
        <taxon>Comamonadaceae</taxon>
        <taxon>Ramlibacter</taxon>
    </lineage>
</organism>
<reference evidence="1 2" key="1">
    <citation type="journal article" date="2014" name="Int. J. Syst. Evol. Microbiol.">
        <title>Ramlibacter solisilvae sp. nov., isolated from forest soil, and emended description of the genus Ramlibacter.</title>
        <authorList>
            <person name="Lee H.J."/>
            <person name="Lee S.H."/>
            <person name="Lee S.S."/>
            <person name="Lee J.S."/>
            <person name="Kim Y."/>
            <person name="Kim S.C."/>
            <person name="Jeon C.O."/>
        </authorList>
    </citation>
    <scope>NUCLEOTIDE SEQUENCE [LARGE SCALE GENOMIC DNA]</scope>
    <source>
        <strain evidence="1 2">5-10</strain>
    </source>
</reference>
<evidence type="ECO:0000313" key="1">
    <source>
        <dbReference type="EMBL" id="AMO23546.1"/>
    </source>
</evidence>
<name>A0A127JU77_9BURK</name>
<accession>A0A127JU77</accession>
<proteinExistence type="predicted"/>
<sequence>MDTSASAPVLADCEMFPETAIFNTRIDDTSRFPAHANSDSWVSIAGKSTPFGANWGNSSDPAKSDDYWGMPINVVDGTAATTQWPIVSFSGISDGQSSQGYAFKSDCAAAGAAGGYSIVRDCTSLPENARRFPFPSGQVFAEGGLCAGPSQCGDHHVLVVEKGACRLWESYYAHNNTGQWRAMATAAWNLRSNEMRPRDWASADAAGLPITPLLAKSSEAAAGEIRHALRVTFRDGALAQQPTWPARFATGLDDGGIPFGALMRLKAGFVIPDSWSPQAKAIATAAKRYGIYVADIGVDFYVQGEPSSAWDPALWQQLKSITMADMEFVDLRAVTGDPRFSPDSLQARW</sequence>
<dbReference type="AlphaFoldDB" id="A0A127JU77"/>
<dbReference type="RefSeq" id="WP_061500003.1">
    <property type="nucleotide sequence ID" value="NZ_CP010951.1"/>
</dbReference>